<feature type="compositionally biased region" description="Polar residues" evidence="1">
    <location>
        <begin position="224"/>
        <end position="236"/>
    </location>
</feature>
<feature type="region of interest" description="Disordered" evidence="1">
    <location>
        <begin position="328"/>
        <end position="357"/>
    </location>
</feature>
<feature type="region of interest" description="Disordered" evidence="1">
    <location>
        <begin position="134"/>
        <end position="153"/>
    </location>
</feature>
<evidence type="ECO:0000256" key="1">
    <source>
        <dbReference type="SAM" id="MobiDB-lite"/>
    </source>
</evidence>
<organism evidence="2 3">
    <name type="scientific">Lentinula detonsa</name>
    <dbReference type="NCBI Taxonomy" id="2804962"/>
    <lineage>
        <taxon>Eukaryota</taxon>
        <taxon>Fungi</taxon>
        <taxon>Dikarya</taxon>
        <taxon>Basidiomycota</taxon>
        <taxon>Agaricomycotina</taxon>
        <taxon>Agaricomycetes</taxon>
        <taxon>Agaricomycetidae</taxon>
        <taxon>Agaricales</taxon>
        <taxon>Marasmiineae</taxon>
        <taxon>Omphalotaceae</taxon>
        <taxon>Lentinula</taxon>
    </lineage>
</organism>
<protein>
    <submittedName>
        <fullName evidence="2">Uncharacterized protein</fullName>
    </submittedName>
</protein>
<evidence type="ECO:0000313" key="3">
    <source>
        <dbReference type="Proteomes" id="UP001163850"/>
    </source>
</evidence>
<evidence type="ECO:0000313" key="2">
    <source>
        <dbReference type="EMBL" id="KAJ3986805.1"/>
    </source>
</evidence>
<feature type="compositionally biased region" description="Basic residues" evidence="1">
    <location>
        <begin position="54"/>
        <end position="63"/>
    </location>
</feature>
<gene>
    <name evidence="2" type="ORF">F5890DRAFT_932435</name>
</gene>
<comment type="caution">
    <text evidence="2">The sequence shown here is derived from an EMBL/GenBank/DDBJ whole genome shotgun (WGS) entry which is preliminary data.</text>
</comment>
<feature type="compositionally biased region" description="Basic and acidic residues" evidence="1">
    <location>
        <begin position="32"/>
        <end position="48"/>
    </location>
</feature>
<dbReference type="AlphaFoldDB" id="A0AA38Q3T8"/>
<name>A0AA38Q3T8_9AGAR</name>
<accession>A0AA38Q3T8</accession>
<sequence length="401" mass="43644">MSSSSSPPSYTTEDQHAQDVHNTQASVKRRNSGKEKAKEVGVDSDTRSDTSSVSRRRSRRHSSHSADAPKLTQEIIDRIARQSIRSSRHINADLLKQIARQGGLPKDLAQEGLPKFKVITGSEATKVYEKTLREDDRASSLSHDSSKRRGARHIEQRPIVLAYPGIRAGRKVVDYYMTWKGKTPKAHRLKGTGRRNDILDGEFKSVAKTLDEYGKKAKRLSNIISAGPSTPKTSSFDAEPLTPRASTFSTSSALPDISNATGNVNAAAELTRPSPLQVESAPAVMTTILPDENDPLPTPRPPYARINSNGSAVSLPYLGDRLVVNPDASSFSGQDSRRSSLAVDNNSKSAKDKSPLKQVLTAVEEETEDAISTATSLKPSNSMVNTNTNMVTEMMVIKLLP</sequence>
<proteinExistence type="predicted"/>
<dbReference type="Proteomes" id="UP001163850">
    <property type="component" value="Unassembled WGS sequence"/>
</dbReference>
<feature type="region of interest" description="Disordered" evidence="1">
    <location>
        <begin position="1"/>
        <end position="73"/>
    </location>
</feature>
<feature type="compositionally biased region" description="Polar residues" evidence="1">
    <location>
        <begin position="244"/>
        <end position="254"/>
    </location>
</feature>
<feature type="region of interest" description="Disordered" evidence="1">
    <location>
        <begin position="224"/>
        <end position="254"/>
    </location>
</feature>
<dbReference type="EMBL" id="MU801934">
    <property type="protein sequence ID" value="KAJ3986805.1"/>
    <property type="molecule type" value="Genomic_DNA"/>
</dbReference>
<reference evidence="2" key="1">
    <citation type="submission" date="2022-08" db="EMBL/GenBank/DDBJ databases">
        <authorList>
            <consortium name="DOE Joint Genome Institute"/>
            <person name="Min B."/>
            <person name="Riley R."/>
            <person name="Sierra-Patev S."/>
            <person name="Naranjo-Ortiz M."/>
            <person name="Looney B."/>
            <person name="Konkel Z."/>
            <person name="Slot J.C."/>
            <person name="Sakamoto Y."/>
            <person name="Steenwyk J.L."/>
            <person name="Rokas A."/>
            <person name="Carro J."/>
            <person name="Camarero S."/>
            <person name="Ferreira P."/>
            <person name="Molpeceres G."/>
            <person name="Ruiz-Duenas F.J."/>
            <person name="Serrano A."/>
            <person name="Henrissat B."/>
            <person name="Drula E."/>
            <person name="Hughes K.W."/>
            <person name="Mata J.L."/>
            <person name="Ishikawa N.K."/>
            <person name="Vargas-Isla R."/>
            <person name="Ushijima S."/>
            <person name="Smith C.A."/>
            <person name="Ahrendt S."/>
            <person name="Andreopoulos W."/>
            <person name="He G."/>
            <person name="Labutti K."/>
            <person name="Lipzen A."/>
            <person name="Ng V."/>
            <person name="Sandor L."/>
            <person name="Barry K."/>
            <person name="Martinez A.T."/>
            <person name="Xiao Y."/>
            <person name="Gibbons J.G."/>
            <person name="Terashima K."/>
            <person name="Hibbett D.S."/>
            <person name="Grigoriev I.V."/>
        </authorList>
    </citation>
    <scope>NUCLEOTIDE SEQUENCE</scope>
    <source>
        <strain evidence="2">TFB7829</strain>
    </source>
</reference>